<evidence type="ECO:0000313" key="7">
    <source>
        <dbReference type="Proteomes" id="UP000515154"/>
    </source>
</evidence>
<keyword evidence="3 6" id="KW-0812">Transmembrane</keyword>
<dbReference type="Pfam" id="PF13903">
    <property type="entry name" value="Claudin_2"/>
    <property type="match status" value="1"/>
</dbReference>
<dbReference type="RefSeq" id="XP_029641364.1">
    <property type="nucleotide sequence ID" value="XM_029785504.2"/>
</dbReference>
<gene>
    <name evidence="8 9 10" type="primary">LOC115216302</name>
</gene>
<dbReference type="RefSeq" id="XP_036362834.1">
    <property type="nucleotide sequence ID" value="XM_036506941.1"/>
</dbReference>
<evidence type="ECO:0000256" key="5">
    <source>
        <dbReference type="ARBA" id="ARBA00023136"/>
    </source>
</evidence>
<evidence type="ECO:0000256" key="3">
    <source>
        <dbReference type="ARBA" id="ARBA00022692"/>
    </source>
</evidence>
<comment type="similarity">
    <text evidence="2">Belongs to the PMP-22/EMP/MP20 family. CACNG subfamily.</text>
</comment>
<dbReference type="GO" id="GO:0051968">
    <property type="term" value="P:positive regulation of synaptic transmission, glutamatergic"/>
    <property type="evidence" value="ECO:0007669"/>
    <property type="project" value="TreeGrafter"/>
</dbReference>
<proteinExistence type="inferred from homology"/>
<sequence>MGSKRRRLSLLTLTLASMTVVTLSISLSTDFWIYVKEPLVIDPKTEMVVEYRFSRMGLWRKCSLGQNKTAYCQRIVNREQHVVGRLNKTVGDLVAESVNSTCAFAVVSLVLVVFSAIIGLLSNVRYDSYILLSSILFVISGLTLVAGLIMFISAVNDEVSHLPAANQQHPTITYSFAWSFFLAGFSFFLAEGTGVAGIYLFFRRNSSLDDMIQIIPGLEEKIPPEQRKPKNVGYPNFNIIS</sequence>
<evidence type="ECO:0000313" key="8">
    <source>
        <dbReference type="RefSeq" id="XP_029641364.1"/>
    </source>
</evidence>
<dbReference type="Gene3D" id="1.20.140.150">
    <property type="match status" value="1"/>
</dbReference>
<name>A0A6P7ST06_9MOLL</name>
<keyword evidence="5 6" id="KW-0472">Membrane</keyword>
<dbReference type="PANTHER" id="PTHR12107">
    <property type="entry name" value="VOLTAGE-DEPENDENT CALCIUM CHANNEL GAMMA SUBUNIT"/>
    <property type="match status" value="1"/>
</dbReference>
<feature type="transmembrane region" description="Helical" evidence="6">
    <location>
        <begin position="103"/>
        <end position="122"/>
    </location>
</feature>
<dbReference type="GO" id="GO:0099590">
    <property type="term" value="P:neurotransmitter receptor internalization"/>
    <property type="evidence" value="ECO:0007669"/>
    <property type="project" value="TreeGrafter"/>
</dbReference>
<dbReference type="RefSeq" id="XP_036362833.1">
    <property type="nucleotide sequence ID" value="XM_036506940.1"/>
</dbReference>
<feature type="transmembrane region" description="Helical" evidence="6">
    <location>
        <begin position="129"/>
        <end position="155"/>
    </location>
</feature>
<evidence type="ECO:0000256" key="4">
    <source>
        <dbReference type="ARBA" id="ARBA00022989"/>
    </source>
</evidence>
<keyword evidence="4 6" id="KW-1133">Transmembrane helix</keyword>
<dbReference type="GO" id="GO:0098970">
    <property type="term" value="P:postsynaptic neurotransmitter receptor diffusion trapping"/>
    <property type="evidence" value="ECO:0007669"/>
    <property type="project" value="TreeGrafter"/>
</dbReference>
<dbReference type="GO" id="GO:0016247">
    <property type="term" value="F:channel regulator activity"/>
    <property type="evidence" value="ECO:0007669"/>
    <property type="project" value="TreeGrafter"/>
</dbReference>
<evidence type="ECO:0000256" key="1">
    <source>
        <dbReference type="ARBA" id="ARBA00004141"/>
    </source>
</evidence>
<dbReference type="GO" id="GO:0098839">
    <property type="term" value="C:postsynaptic density membrane"/>
    <property type="evidence" value="ECO:0007669"/>
    <property type="project" value="TreeGrafter"/>
</dbReference>
<dbReference type="GO" id="GO:0005245">
    <property type="term" value="F:voltage-gated calcium channel activity"/>
    <property type="evidence" value="ECO:0007669"/>
    <property type="project" value="TreeGrafter"/>
</dbReference>
<reference evidence="8 9" key="1">
    <citation type="submission" date="2025-08" db="UniProtKB">
        <authorList>
            <consortium name="RefSeq"/>
        </authorList>
    </citation>
    <scope>IDENTIFICATION</scope>
</reference>
<evidence type="ECO:0000313" key="10">
    <source>
        <dbReference type="RefSeq" id="XP_036362834.1"/>
    </source>
</evidence>
<dbReference type="PRINTS" id="PR01792">
    <property type="entry name" value="VDCCGAMMA"/>
</dbReference>
<dbReference type="GO" id="GO:0032281">
    <property type="term" value="C:AMPA glutamate receptor complex"/>
    <property type="evidence" value="ECO:0007669"/>
    <property type="project" value="TreeGrafter"/>
</dbReference>
<dbReference type="InterPro" id="IPR008368">
    <property type="entry name" value="VDCC_gsu"/>
</dbReference>
<dbReference type="KEGG" id="osn:115216302"/>
<protein>
    <submittedName>
        <fullName evidence="8 9">Voltage-dependent calcium channel gamma-7 subunit-like isoform X1</fullName>
    </submittedName>
</protein>
<feature type="transmembrane region" description="Helical" evidence="6">
    <location>
        <begin position="175"/>
        <end position="202"/>
    </location>
</feature>
<comment type="subcellular location">
    <subcellularLocation>
        <location evidence="1">Membrane</location>
        <topology evidence="1">Multi-pass membrane protein</topology>
    </subcellularLocation>
</comment>
<dbReference type="InterPro" id="IPR051072">
    <property type="entry name" value="CACNG_subunit"/>
</dbReference>
<keyword evidence="7" id="KW-1185">Reference proteome</keyword>
<evidence type="ECO:0000313" key="9">
    <source>
        <dbReference type="RefSeq" id="XP_036362833.1"/>
    </source>
</evidence>
<dbReference type="PANTHER" id="PTHR12107:SF0">
    <property type="entry name" value="STARGAZIN (MAMMALIAN CALCIUM CHANNEL) HOMOLOG"/>
    <property type="match status" value="1"/>
</dbReference>
<accession>A0A6P7ST06</accession>
<dbReference type="Proteomes" id="UP000515154">
    <property type="component" value="Linkage group LG10"/>
</dbReference>
<dbReference type="GO" id="GO:0098943">
    <property type="term" value="P:neurotransmitter receptor transport, postsynaptic endosome to lysosome"/>
    <property type="evidence" value="ECO:0007669"/>
    <property type="project" value="TreeGrafter"/>
</dbReference>
<organism evidence="7 8">
    <name type="scientific">Octopus sinensis</name>
    <name type="common">East Asian common octopus</name>
    <dbReference type="NCBI Taxonomy" id="2607531"/>
    <lineage>
        <taxon>Eukaryota</taxon>
        <taxon>Metazoa</taxon>
        <taxon>Spiralia</taxon>
        <taxon>Lophotrochozoa</taxon>
        <taxon>Mollusca</taxon>
        <taxon>Cephalopoda</taxon>
        <taxon>Coleoidea</taxon>
        <taxon>Octopodiformes</taxon>
        <taxon>Octopoda</taxon>
        <taxon>Incirrata</taxon>
        <taxon>Octopodidae</taxon>
        <taxon>Octopus</taxon>
    </lineage>
</organism>
<evidence type="ECO:0000256" key="6">
    <source>
        <dbReference type="SAM" id="Phobius"/>
    </source>
</evidence>
<dbReference type="AlphaFoldDB" id="A0A6P7ST06"/>
<evidence type="ECO:0000256" key="2">
    <source>
        <dbReference type="ARBA" id="ARBA00007111"/>
    </source>
</evidence>
<dbReference type="GO" id="GO:0019226">
    <property type="term" value="P:transmission of nerve impulse"/>
    <property type="evidence" value="ECO:0007669"/>
    <property type="project" value="TreeGrafter"/>
</dbReference>
<dbReference type="InterPro" id="IPR004031">
    <property type="entry name" value="PMP22/EMP/MP20/Claudin"/>
</dbReference>